<evidence type="ECO:0000256" key="9">
    <source>
        <dbReference type="ARBA" id="ARBA00023157"/>
    </source>
</evidence>
<evidence type="ECO:0000256" key="10">
    <source>
        <dbReference type="ARBA" id="ARBA00023180"/>
    </source>
</evidence>
<dbReference type="GeneTree" id="ENSGT00940000157228"/>
<dbReference type="OMA" id="NWSEKPS"/>
<comment type="function">
    <text evidence="1">Binds to various kinds of negatively charged substances such as heparin, phospholipids, and dextran sulfate. May prevent activation of the intrinsic blood coagulation cascade by binding to phospholipids on the surface of damaged cells.</text>
</comment>
<dbReference type="PANTHER" id="PTHR19325">
    <property type="entry name" value="COMPLEMENT COMPONENT-RELATED SUSHI DOMAIN-CONTAINING"/>
    <property type="match status" value="1"/>
</dbReference>
<evidence type="ECO:0000256" key="11">
    <source>
        <dbReference type="ARBA" id="ARBA00029855"/>
    </source>
</evidence>
<dbReference type="InterPro" id="IPR050350">
    <property type="entry name" value="Compl-Cell_Adhes-Reg"/>
</dbReference>
<reference evidence="16" key="2">
    <citation type="submission" date="2025-08" db="UniProtKB">
        <authorList>
            <consortium name="Ensembl"/>
        </authorList>
    </citation>
    <scope>IDENTIFICATION</scope>
</reference>
<dbReference type="InterPro" id="IPR015104">
    <property type="entry name" value="Sushi_2"/>
</dbReference>
<dbReference type="PROSITE" id="PS50923">
    <property type="entry name" value="SUSHI"/>
    <property type="match status" value="4"/>
</dbReference>
<evidence type="ECO:0000256" key="13">
    <source>
        <dbReference type="PROSITE-ProRule" id="PRU00302"/>
    </source>
</evidence>
<dbReference type="Pfam" id="PF09014">
    <property type="entry name" value="Sushi_2"/>
    <property type="match status" value="1"/>
</dbReference>
<dbReference type="InParanoid" id="A0A3Q1HM23"/>
<evidence type="ECO:0000256" key="5">
    <source>
        <dbReference type="ARBA" id="ARBA00022659"/>
    </source>
</evidence>
<accession>A0A3Q1HM23</accession>
<evidence type="ECO:0000256" key="8">
    <source>
        <dbReference type="ARBA" id="ARBA00022737"/>
    </source>
</evidence>
<dbReference type="GO" id="GO:0008201">
    <property type="term" value="F:heparin binding"/>
    <property type="evidence" value="ECO:0007669"/>
    <property type="project" value="UniProtKB-KW"/>
</dbReference>
<keyword evidence="8" id="KW-0677">Repeat</keyword>
<dbReference type="Gene3D" id="2.10.70.10">
    <property type="entry name" value="Complement Module, domain 1"/>
    <property type="match status" value="5"/>
</dbReference>
<evidence type="ECO:0000256" key="4">
    <source>
        <dbReference type="ARBA" id="ARBA00022525"/>
    </source>
</evidence>
<feature type="disulfide bond" evidence="13">
    <location>
        <begin position="27"/>
        <end position="70"/>
    </location>
</feature>
<proteinExistence type="predicted"/>
<evidence type="ECO:0000256" key="12">
    <source>
        <dbReference type="ARBA" id="ARBA00033414"/>
    </source>
</evidence>
<reference evidence="16" key="1">
    <citation type="submission" date="2021-04" db="EMBL/GenBank/DDBJ databases">
        <authorList>
            <consortium name="Wellcome Sanger Institute Data Sharing"/>
        </authorList>
    </citation>
    <scope>NUCLEOTIDE SEQUENCE [LARGE SCALE GENOMIC DNA]</scope>
</reference>
<keyword evidence="9 13" id="KW-1015">Disulfide bond</keyword>
<dbReference type="Pfam" id="PF00084">
    <property type="entry name" value="Sushi"/>
    <property type="match status" value="4"/>
</dbReference>
<organism evidence="16 17">
    <name type="scientific">Anabas testudineus</name>
    <name type="common">Climbing perch</name>
    <name type="synonym">Anthias testudineus</name>
    <dbReference type="NCBI Taxonomy" id="64144"/>
    <lineage>
        <taxon>Eukaryota</taxon>
        <taxon>Metazoa</taxon>
        <taxon>Chordata</taxon>
        <taxon>Craniata</taxon>
        <taxon>Vertebrata</taxon>
        <taxon>Euteleostomi</taxon>
        <taxon>Actinopterygii</taxon>
        <taxon>Neopterygii</taxon>
        <taxon>Teleostei</taxon>
        <taxon>Neoteleostei</taxon>
        <taxon>Acanthomorphata</taxon>
        <taxon>Anabantaria</taxon>
        <taxon>Anabantiformes</taxon>
        <taxon>Anabantoidei</taxon>
        <taxon>Anabantidae</taxon>
        <taxon>Anabas</taxon>
    </lineage>
</organism>
<feature type="disulfide bond" evidence="13">
    <location>
        <begin position="114"/>
        <end position="141"/>
    </location>
</feature>
<feature type="domain" description="Sushi" evidence="15">
    <location>
        <begin position="86"/>
        <end position="143"/>
    </location>
</feature>
<dbReference type="InterPro" id="IPR000436">
    <property type="entry name" value="Sushi_SCR_CCP_dom"/>
</dbReference>
<evidence type="ECO:0000313" key="17">
    <source>
        <dbReference type="Proteomes" id="UP000265040"/>
    </source>
</evidence>
<dbReference type="CDD" id="cd00033">
    <property type="entry name" value="CCP"/>
    <property type="match status" value="4"/>
</dbReference>
<dbReference type="OrthoDB" id="6103690at2759"/>
<evidence type="ECO:0000256" key="14">
    <source>
        <dbReference type="SAM" id="SignalP"/>
    </source>
</evidence>
<evidence type="ECO:0000313" key="16">
    <source>
        <dbReference type="Ensembl" id="ENSATEP00000009932.1"/>
    </source>
</evidence>
<keyword evidence="10" id="KW-0325">Glycoprotein</keyword>
<evidence type="ECO:0000256" key="2">
    <source>
        <dbReference type="ARBA" id="ARBA00004613"/>
    </source>
</evidence>
<reference evidence="16" key="3">
    <citation type="submission" date="2025-09" db="UniProtKB">
        <authorList>
            <consortium name="Ensembl"/>
        </authorList>
    </citation>
    <scope>IDENTIFICATION</scope>
</reference>
<feature type="domain" description="Sushi" evidence="15">
    <location>
        <begin position="25"/>
        <end position="85"/>
    </location>
</feature>
<dbReference type="STRING" id="64144.ENSATEP00000009932"/>
<dbReference type="Proteomes" id="UP000265040">
    <property type="component" value="Chromosome 1"/>
</dbReference>
<comment type="caution">
    <text evidence="13">Lacks conserved residue(s) required for the propagation of feature annotation.</text>
</comment>
<dbReference type="AlphaFoldDB" id="A0A3Q1HM23"/>
<feature type="signal peptide" evidence="14">
    <location>
        <begin position="1"/>
        <end position="21"/>
    </location>
</feature>
<keyword evidence="4" id="KW-0964">Secreted</keyword>
<comment type="subcellular location">
    <subcellularLocation>
        <location evidence="2">Secreted</location>
    </subcellularLocation>
</comment>
<protein>
    <recommendedName>
        <fullName evidence="3">Beta-2-glycoprotein 1</fullName>
    </recommendedName>
    <alternativeName>
        <fullName evidence="11">Apolipoprotein H</fullName>
    </alternativeName>
    <alternativeName>
        <fullName evidence="12">Beta-2-glycoprotein I</fullName>
    </alternativeName>
</protein>
<keyword evidence="7 14" id="KW-0732">Signal</keyword>
<feature type="domain" description="Sushi" evidence="15">
    <location>
        <begin position="144"/>
        <end position="206"/>
    </location>
</feature>
<keyword evidence="5 13" id="KW-0768">Sushi</keyword>
<evidence type="ECO:0000256" key="1">
    <source>
        <dbReference type="ARBA" id="ARBA00003651"/>
    </source>
</evidence>
<dbReference type="SMART" id="SM00032">
    <property type="entry name" value="CCP"/>
    <property type="match status" value="4"/>
</dbReference>
<dbReference type="FunFam" id="2.10.70.10:FF:000014">
    <property type="entry name" value="Membrane cofactor protein"/>
    <property type="match status" value="2"/>
</dbReference>
<sequence length="352" mass="39495">MEHRLTLFLLGAFVFFTSVTCQHDNVCFRPELQDNIELDGIQRYFNPGAELPLSCKQGYTPMSGPRKIVCTASGQWTKTKLKCIPKRCPYPDPLSNGEMYYEDTTYQSAINYTCHEGYVLTGASTAVCQANGTWSATVPECLPVACGLAPIPEFGMIIYDRKIRGNSTDYGVTVTYRCLPPYVLIGKARGECKADGEWTEVPKCRVVTCPPPENIDRGYKSSNDDREYDYKETVKYGCHGDYVLEGSLQVVCQQNGNWSEKPSCKGPCRVGIDKGRILYKGRKLWIKDLKPNRILHKELVSVYCKDEARNCGYAVPTQCIDGKLKIPQCFEEPSSLDYTLHSGSLPSEIEQC</sequence>
<feature type="disulfide bond" evidence="13">
    <location>
        <begin position="209"/>
        <end position="252"/>
    </location>
</feature>
<dbReference type="InterPro" id="IPR035976">
    <property type="entry name" value="Sushi/SCR/CCP_sf"/>
</dbReference>
<dbReference type="SUPFAM" id="SSF57535">
    <property type="entry name" value="Complement control module/SCR domain"/>
    <property type="match status" value="5"/>
</dbReference>
<evidence type="ECO:0000256" key="7">
    <source>
        <dbReference type="ARBA" id="ARBA00022729"/>
    </source>
</evidence>
<feature type="domain" description="Sushi" evidence="15">
    <location>
        <begin position="207"/>
        <end position="266"/>
    </location>
</feature>
<dbReference type="Ensembl" id="ENSATET00000010108.3">
    <property type="protein sequence ID" value="ENSATEP00000009932.1"/>
    <property type="gene ID" value="ENSATEG00000006979.3"/>
</dbReference>
<keyword evidence="6" id="KW-0358">Heparin-binding</keyword>
<keyword evidence="17" id="KW-1185">Reference proteome</keyword>
<dbReference type="PANTHER" id="PTHR19325:SF573">
    <property type="entry name" value="MEMBRANE COFACTOR PROTEIN"/>
    <property type="match status" value="1"/>
</dbReference>
<name>A0A3Q1HM23_ANATE</name>
<gene>
    <name evidence="16" type="primary">APOH</name>
</gene>
<feature type="chain" id="PRO_5018645796" description="Beta-2-glycoprotein 1" evidence="14">
    <location>
        <begin position="22"/>
        <end position="352"/>
    </location>
</feature>
<evidence type="ECO:0000259" key="15">
    <source>
        <dbReference type="PROSITE" id="PS50923"/>
    </source>
</evidence>
<dbReference type="GO" id="GO:0005576">
    <property type="term" value="C:extracellular region"/>
    <property type="evidence" value="ECO:0007669"/>
    <property type="project" value="UniProtKB-SubCell"/>
</dbReference>
<evidence type="ECO:0000256" key="6">
    <source>
        <dbReference type="ARBA" id="ARBA00022674"/>
    </source>
</evidence>
<evidence type="ECO:0000256" key="3">
    <source>
        <dbReference type="ARBA" id="ARBA00020104"/>
    </source>
</evidence>